<reference evidence="4 5" key="1">
    <citation type="submission" date="2022-06" db="EMBL/GenBank/DDBJ databases">
        <title>Isolation of gut microbiota from human fecal samples.</title>
        <authorList>
            <person name="Pamer E.G."/>
            <person name="Barat B."/>
            <person name="Waligurski E."/>
            <person name="Medina S."/>
            <person name="Paddock L."/>
            <person name="Mostad J."/>
        </authorList>
    </citation>
    <scope>NUCLEOTIDE SEQUENCE [LARGE SCALE GENOMIC DNA]</scope>
    <source>
        <strain evidence="4 5">DFI.7.95</strain>
    </source>
</reference>
<sequence length="283" mass="32974">MIIYDYCSNIKFEKVYNAFRIGFSDYIIKFEISKEDFMKRFFGPEGNQLEHSFIALDEGNPIGLILGSVKDYEGIRTIRCGALCVHPDYRGKEVSKNLFQLHRRAAVDNKCKQLFLEVIVGNDRAIKFYSKLGYEKVYDIKYYSIKDTDKLQGEADEAIDIEEVTFDTILNLSEEIKDIHINWQNDFDYMKKLEGLNYYGVYEENKLIGAMSISKNGKVFFIWVNPQYRQKGIGRSLILKATNDLNLNSMSISFPNNANIEGFVKHMNFQKDNISQYEMYLTI</sequence>
<dbReference type="CDD" id="cd04301">
    <property type="entry name" value="NAT_SF"/>
    <property type="match status" value="2"/>
</dbReference>
<keyword evidence="1 4" id="KW-0808">Transferase</keyword>
<dbReference type="PANTHER" id="PTHR43420:SF44">
    <property type="entry name" value="ACETYLTRANSFERASE YPEA"/>
    <property type="match status" value="1"/>
</dbReference>
<gene>
    <name evidence="4" type="ORF">NE686_15985</name>
</gene>
<dbReference type="SUPFAM" id="SSF55729">
    <property type="entry name" value="Acyl-CoA N-acyltransferases (Nat)"/>
    <property type="match status" value="2"/>
</dbReference>
<evidence type="ECO:0000259" key="3">
    <source>
        <dbReference type="PROSITE" id="PS51186"/>
    </source>
</evidence>
<dbReference type="Proteomes" id="UP001524478">
    <property type="component" value="Unassembled WGS sequence"/>
</dbReference>
<comment type="caution">
    <text evidence="4">The sequence shown here is derived from an EMBL/GenBank/DDBJ whole genome shotgun (WGS) entry which is preliminary data.</text>
</comment>
<evidence type="ECO:0000256" key="2">
    <source>
        <dbReference type="ARBA" id="ARBA00023315"/>
    </source>
</evidence>
<dbReference type="GO" id="GO:0016746">
    <property type="term" value="F:acyltransferase activity"/>
    <property type="evidence" value="ECO:0007669"/>
    <property type="project" value="UniProtKB-KW"/>
</dbReference>
<keyword evidence="2 4" id="KW-0012">Acyltransferase</keyword>
<feature type="domain" description="N-acetyltransferase" evidence="3">
    <location>
        <begin position="2"/>
        <end position="162"/>
    </location>
</feature>
<evidence type="ECO:0000313" key="4">
    <source>
        <dbReference type="EMBL" id="MCQ4924603.1"/>
    </source>
</evidence>
<dbReference type="EC" id="2.3.1.-" evidence="4"/>
<proteinExistence type="predicted"/>
<dbReference type="PROSITE" id="PS51186">
    <property type="entry name" value="GNAT"/>
    <property type="match status" value="2"/>
</dbReference>
<name>A0ABT1SDP3_9FIRM</name>
<dbReference type="Pfam" id="PF00583">
    <property type="entry name" value="Acetyltransf_1"/>
    <property type="match status" value="2"/>
</dbReference>
<protein>
    <submittedName>
        <fullName evidence="4">GNAT family N-acetyltransferase</fullName>
        <ecNumber evidence="4">2.3.1.-</ecNumber>
    </submittedName>
</protein>
<dbReference type="EMBL" id="JANGAC010000014">
    <property type="protein sequence ID" value="MCQ4924603.1"/>
    <property type="molecule type" value="Genomic_DNA"/>
</dbReference>
<dbReference type="InterPro" id="IPR000182">
    <property type="entry name" value="GNAT_dom"/>
</dbReference>
<organism evidence="4 5">
    <name type="scientific">Tissierella carlieri</name>
    <dbReference type="NCBI Taxonomy" id="689904"/>
    <lineage>
        <taxon>Bacteria</taxon>
        <taxon>Bacillati</taxon>
        <taxon>Bacillota</taxon>
        <taxon>Tissierellia</taxon>
        <taxon>Tissierellales</taxon>
        <taxon>Tissierellaceae</taxon>
        <taxon>Tissierella</taxon>
    </lineage>
</organism>
<evidence type="ECO:0000313" key="5">
    <source>
        <dbReference type="Proteomes" id="UP001524478"/>
    </source>
</evidence>
<dbReference type="PANTHER" id="PTHR43420">
    <property type="entry name" value="ACETYLTRANSFERASE"/>
    <property type="match status" value="1"/>
</dbReference>
<feature type="domain" description="N-acetyltransferase" evidence="3">
    <location>
        <begin position="159"/>
        <end position="283"/>
    </location>
</feature>
<keyword evidence="5" id="KW-1185">Reference proteome</keyword>
<dbReference type="InterPro" id="IPR016181">
    <property type="entry name" value="Acyl_CoA_acyltransferase"/>
</dbReference>
<dbReference type="InterPro" id="IPR050680">
    <property type="entry name" value="YpeA/RimI_acetyltransf"/>
</dbReference>
<accession>A0ABT1SDP3</accession>
<evidence type="ECO:0000256" key="1">
    <source>
        <dbReference type="ARBA" id="ARBA00022679"/>
    </source>
</evidence>
<dbReference type="Gene3D" id="3.40.630.30">
    <property type="match status" value="2"/>
</dbReference>